<evidence type="ECO:0000313" key="1">
    <source>
        <dbReference type="EMBL" id="MBG9378482.1"/>
    </source>
</evidence>
<proteinExistence type="predicted"/>
<comment type="caution">
    <text evidence="1">The sequence shown here is derived from an EMBL/GenBank/DDBJ whole genome shotgun (WGS) entry which is preliminary data.</text>
</comment>
<reference evidence="1" key="1">
    <citation type="submission" date="2020-11" db="EMBL/GenBank/DDBJ databases">
        <title>Bacterial whole genome sequence for Panacibacter sp. DH6.</title>
        <authorList>
            <person name="Le V."/>
            <person name="Ko S."/>
            <person name="Ahn C.-Y."/>
            <person name="Oh H.-M."/>
        </authorList>
    </citation>
    <scope>NUCLEOTIDE SEQUENCE</scope>
    <source>
        <strain evidence="1">DH6</strain>
    </source>
</reference>
<evidence type="ECO:0000313" key="2">
    <source>
        <dbReference type="Proteomes" id="UP000628448"/>
    </source>
</evidence>
<dbReference type="AlphaFoldDB" id="A0A931GZZ6"/>
<gene>
    <name evidence="1" type="ORF">I5907_19755</name>
</gene>
<keyword evidence="2" id="KW-1185">Reference proteome</keyword>
<accession>A0A931GZZ6</accession>
<sequence>MKQWKFSGKLFMITCTLVLLALGSLAQVNRGQFYKAMASASVEEVDQQIAVVRQSAGADKDAYEGALLMKKADLLKAKKDKLKVFKEGREKLEKMIAASSKNAEFRFLRLQIQENAPKILGYKKNLDDDKSIILVSYKNLSEDLRQAILDYSKQSAILKPADL</sequence>
<dbReference type="RefSeq" id="WP_196992584.1">
    <property type="nucleotide sequence ID" value="NZ_JADWYR010000003.1"/>
</dbReference>
<name>A0A931GZZ6_9BACT</name>
<organism evidence="1 2">
    <name type="scientific">Panacibacter microcysteis</name>
    <dbReference type="NCBI Taxonomy" id="2793269"/>
    <lineage>
        <taxon>Bacteria</taxon>
        <taxon>Pseudomonadati</taxon>
        <taxon>Bacteroidota</taxon>
        <taxon>Chitinophagia</taxon>
        <taxon>Chitinophagales</taxon>
        <taxon>Chitinophagaceae</taxon>
        <taxon>Panacibacter</taxon>
    </lineage>
</organism>
<protein>
    <submittedName>
        <fullName evidence="1">Uncharacterized protein</fullName>
    </submittedName>
</protein>
<dbReference type="EMBL" id="JADWYR010000003">
    <property type="protein sequence ID" value="MBG9378482.1"/>
    <property type="molecule type" value="Genomic_DNA"/>
</dbReference>
<dbReference type="Proteomes" id="UP000628448">
    <property type="component" value="Unassembled WGS sequence"/>
</dbReference>